<organism evidence="2 3">
    <name type="scientific">Aspergillus cavernicola</name>
    <dbReference type="NCBI Taxonomy" id="176166"/>
    <lineage>
        <taxon>Eukaryota</taxon>
        <taxon>Fungi</taxon>
        <taxon>Dikarya</taxon>
        <taxon>Ascomycota</taxon>
        <taxon>Pezizomycotina</taxon>
        <taxon>Eurotiomycetes</taxon>
        <taxon>Eurotiomycetidae</taxon>
        <taxon>Eurotiales</taxon>
        <taxon>Aspergillaceae</taxon>
        <taxon>Aspergillus</taxon>
        <taxon>Aspergillus subgen. Nidulantes</taxon>
    </lineage>
</organism>
<proteinExistence type="predicted"/>
<protein>
    <submittedName>
        <fullName evidence="2">Uncharacterized protein</fullName>
    </submittedName>
</protein>
<reference evidence="2 3" key="1">
    <citation type="submission" date="2024-07" db="EMBL/GenBank/DDBJ databases">
        <title>Section-level genome sequencing and comparative genomics of Aspergillus sections Usti and Cavernicolus.</title>
        <authorList>
            <consortium name="Lawrence Berkeley National Laboratory"/>
            <person name="Nybo J.L."/>
            <person name="Vesth T.C."/>
            <person name="Theobald S."/>
            <person name="Frisvad J.C."/>
            <person name="Larsen T.O."/>
            <person name="Kjaerboelling I."/>
            <person name="Rothschild-Mancinelli K."/>
            <person name="Lyhne E.K."/>
            <person name="Kogle M.E."/>
            <person name="Barry K."/>
            <person name="Clum A."/>
            <person name="Na H."/>
            <person name="Ledsgaard L."/>
            <person name="Lin J."/>
            <person name="Lipzen A."/>
            <person name="Kuo A."/>
            <person name="Riley R."/>
            <person name="Mondo S."/>
            <person name="LaButti K."/>
            <person name="Haridas S."/>
            <person name="Pangalinan J."/>
            <person name="Salamov A.A."/>
            <person name="Simmons B.A."/>
            <person name="Magnuson J.K."/>
            <person name="Chen J."/>
            <person name="Drula E."/>
            <person name="Henrissat B."/>
            <person name="Wiebenga A."/>
            <person name="Lubbers R.J."/>
            <person name="Gomes A.C."/>
            <person name="Makela M.R."/>
            <person name="Stajich J."/>
            <person name="Grigoriev I.V."/>
            <person name="Mortensen U.H."/>
            <person name="De vries R.P."/>
            <person name="Baker S.E."/>
            <person name="Andersen M.R."/>
        </authorList>
    </citation>
    <scope>NUCLEOTIDE SEQUENCE [LARGE SCALE GENOMIC DNA]</scope>
    <source>
        <strain evidence="2 3">CBS 600.67</strain>
    </source>
</reference>
<evidence type="ECO:0000313" key="2">
    <source>
        <dbReference type="EMBL" id="KAL2833800.1"/>
    </source>
</evidence>
<feature type="compositionally biased region" description="Basic residues" evidence="1">
    <location>
        <begin position="22"/>
        <end position="32"/>
    </location>
</feature>
<evidence type="ECO:0000256" key="1">
    <source>
        <dbReference type="SAM" id="MobiDB-lite"/>
    </source>
</evidence>
<dbReference type="EMBL" id="JBFXLS010000003">
    <property type="protein sequence ID" value="KAL2833800.1"/>
    <property type="molecule type" value="Genomic_DNA"/>
</dbReference>
<feature type="region of interest" description="Disordered" evidence="1">
    <location>
        <begin position="1"/>
        <end position="56"/>
    </location>
</feature>
<name>A0ABR4J195_9EURO</name>
<sequence length="310" mass="35178">MRTSPQPASVFDVDERDNPILHSKRTATRVTKRHSDPGSRGSKHETKPKPTQKPALIIGKSRYHGSINHVVTTYCGDSPLTIFSTGKDDSEERNGIEGACFRKIFLTDETEILNPSATYERQRYVKLVILISHTDEIYKNPTIFVEQQTYQDGNEQTMVHELIFGTVVQLGREYVFPGCGDVDQLLGKRDLFVRFHSLDETVFSEYINRARYYGYDQHDCVRVDKQMLSTGVDYTASPLALVPGVSPLTGYLEGSDLQALLTAKENLPQADGYLFHDGIELLKLRFRKFGRWSKDQSYGGDLILHFVYSP</sequence>
<feature type="compositionally biased region" description="Basic and acidic residues" evidence="1">
    <location>
        <begin position="33"/>
        <end position="48"/>
    </location>
</feature>
<evidence type="ECO:0000313" key="3">
    <source>
        <dbReference type="Proteomes" id="UP001610335"/>
    </source>
</evidence>
<comment type="caution">
    <text evidence="2">The sequence shown here is derived from an EMBL/GenBank/DDBJ whole genome shotgun (WGS) entry which is preliminary data.</text>
</comment>
<dbReference type="Proteomes" id="UP001610335">
    <property type="component" value="Unassembled WGS sequence"/>
</dbReference>
<accession>A0ABR4J195</accession>
<keyword evidence="3" id="KW-1185">Reference proteome</keyword>
<gene>
    <name evidence="2" type="ORF">BDW59DRAFT_64409</name>
</gene>